<reference evidence="3 4" key="1">
    <citation type="submission" date="2020-04" db="EMBL/GenBank/DDBJ databases">
        <authorList>
            <person name="De Canck E."/>
        </authorList>
    </citation>
    <scope>NUCLEOTIDE SEQUENCE [LARGE SCALE GENOMIC DNA]</scope>
    <source>
        <strain evidence="3 4">LMG 28614</strain>
    </source>
</reference>
<dbReference type="Proteomes" id="UP000494365">
    <property type="component" value="Unassembled WGS sequence"/>
</dbReference>
<protein>
    <submittedName>
        <fullName evidence="3">Uncharacterized protein</fullName>
    </submittedName>
</protein>
<evidence type="ECO:0000313" key="4">
    <source>
        <dbReference type="Proteomes" id="UP000494365"/>
    </source>
</evidence>
<dbReference type="RefSeq" id="WP_175152260.1">
    <property type="nucleotide sequence ID" value="NZ_CADIKK010000028.1"/>
</dbReference>
<dbReference type="PANTHER" id="PTHR35038">
    <property type="entry name" value="DISSIMILATORY SULFITE REDUCTASE SIRA"/>
    <property type="match status" value="1"/>
</dbReference>
<dbReference type="InterPro" id="IPR051829">
    <property type="entry name" value="Multiheme_Cytochr_ET"/>
</dbReference>
<dbReference type="PANTHER" id="PTHR35038:SF8">
    <property type="entry name" value="C-TYPE POLYHEME CYTOCHROME OMCC"/>
    <property type="match status" value="1"/>
</dbReference>
<evidence type="ECO:0000256" key="2">
    <source>
        <dbReference type="SAM" id="SignalP"/>
    </source>
</evidence>
<dbReference type="InterPro" id="IPR036280">
    <property type="entry name" value="Multihaem_cyt_sf"/>
</dbReference>
<gene>
    <name evidence="3" type="ORF">LMG28614_05226</name>
</gene>
<dbReference type="EMBL" id="CADIKK010000028">
    <property type="protein sequence ID" value="CAB3800609.1"/>
    <property type="molecule type" value="Genomic_DNA"/>
</dbReference>
<keyword evidence="1 2" id="KW-0732">Signal</keyword>
<name>A0A6S7BIC3_9BURK</name>
<evidence type="ECO:0000256" key="1">
    <source>
        <dbReference type="ARBA" id="ARBA00022729"/>
    </source>
</evidence>
<dbReference type="Gene3D" id="1.10.1130.10">
    <property type="entry name" value="Flavocytochrome C3, Chain A"/>
    <property type="match status" value="1"/>
</dbReference>
<organism evidence="3 4">
    <name type="scientific">Paraburkholderia ultramafica</name>
    <dbReference type="NCBI Taxonomy" id="1544867"/>
    <lineage>
        <taxon>Bacteria</taxon>
        <taxon>Pseudomonadati</taxon>
        <taxon>Pseudomonadota</taxon>
        <taxon>Betaproteobacteria</taxon>
        <taxon>Burkholderiales</taxon>
        <taxon>Burkholderiaceae</taxon>
        <taxon>Paraburkholderia</taxon>
    </lineage>
</organism>
<dbReference type="AlphaFoldDB" id="A0A6S7BIC3"/>
<keyword evidence="4" id="KW-1185">Reference proteome</keyword>
<accession>A0A6S7BIC3</accession>
<proteinExistence type="predicted"/>
<feature type="chain" id="PRO_5028820908" evidence="2">
    <location>
        <begin position="25"/>
        <end position="418"/>
    </location>
</feature>
<evidence type="ECO:0000313" key="3">
    <source>
        <dbReference type="EMBL" id="CAB3800609.1"/>
    </source>
</evidence>
<dbReference type="SUPFAM" id="SSF48695">
    <property type="entry name" value="Multiheme cytochromes"/>
    <property type="match status" value="1"/>
</dbReference>
<sequence>MFGRTVRVVAVATALVIGAGVVSSADTTQGRAMSGSNKLGFPEGTATPSETCGACHKAIYRESSEGAGSDLSWPAMKLLPTSQALLNLPANASQSATAHAVAGIDPWPIEARRHEENGKICNVCHYPAAFNYPDKMSATIEKPVPRQANQDRGLTCASCHLTPDGKIRGPYGMVAPHETVADPDIRTSVACAYCHSEGKRIPGKQTQTFLEWREDFIKAGLGTQQCQDCHMPRTVRKLAEDFDLPPRIVARHIWTGGHSFQRVSSALNLDIVQTKDAKAELAFHVTNVGAGHSVPTGSNRRAVYLKAEVIDARGAVVASNEWMFAPWMLGRPDDRAFLEEDRKGPHPVATMQADAQGPHETIIRAGEERILNWSPKLAGGRYTVRATLIYDLNRYNDRAFKDDQRPIAETTIPIEVAS</sequence>
<feature type="signal peptide" evidence="2">
    <location>
        <begin position="1"/>
        <end position="24"/>
    </location>
</feature>
<dbReference type="GO" id="GO:0016491">
    <property type="term" value="F:oxidoreductase activity"/>
    <property type="evidence" value="ECO:0007669"/>
    <property type="project" value="TreeGrafter"/>
</dbReference>